<evidence type="ECO:0008006" key="4">
    <source>
        <dbReference type="Google" id="ProtNLM"/>
    </source>
</evidence>
<name>A0A2I2FZX6_9EURO</name>
<feature type="transmembrane region" description="Helical" evidence="1">
    <location>
        <begin position="172"/>
        <end position="194"/>
    </location>
</feature>
<protein>
    <recommendedName>
        <fullName evidence="4">Transmembrane protein</fullName>
    </recommendedName>
</protein>
<dbReference type="EMBL" id="MSFO01000007">
    <property type="protein sequence ID" value="PLB46192.1"/>
    <property type="molecule type" value="Genomic_DNA"/>
</dbReference>
<reference evidence="2 3" key="1">
    <citation type="submission" date="2016-12" db="EMBL/GenBank/DDBJ databases">
        <title>The genomes of Aspergillus section Nigri reveals drivers in fungal speciation.</title>
        <authorList>
            <consortium name="DOE Joint Genome Institute"/>
            <person name="Vesth T.C."/>
            <person name="Nybo J."/>
            <person name="Theobald S."/>
            <person name="Brandl J."/>
            <person name="Frisvad J.C."/>
            <person name="Nielsen K.F."/>
            <person name="Lyhne E.K."/>
            <person name="Kogle M.E."/>
            <person name="Kuo A."/>
            <person name="Riley R."/>
            <person name="Clum A."/>
            <person name="Nolan M."/>
            <person name="Lipzen A."/>
            <person name="Salamov A."/>
            <person name="Henrissat B."/>
            <person name="Wiebenga A."/>
            <person name="De Vries R.P."/>
            <person name="Grigoriev I.V."/>
            <person name="Mortensen U.H."/>
            <person name="Andersen M.R."/>
            <person name="Baker S.E."/>
        </authorList>
    </citation>
    <scope>NUCLEOTIDE SEQUENCE [LARGE SCALE GENOMIC DNA]</scope>
    <source>
        <strain evidence="2 3">IBT 23096</strain>
    </source>
</reference>
<feature type="transmembrane region" description="Helical" evidence="1">
    <location>
        <begin position="140"/>
        <end position="160"/>
    </location>
</feature>
<dbReference type="RefSeq" id="XP_024701494.1">
    <property type="nucleotide sequence ID" value="XM_024853630.1"/>
</dbReference>
<feature type="transmembrane region" description="Helical" evidence="1">
    <location>
        <begin position="77"/>
        <end position="94"/>
    </location>
</feature>
<evidence type="ECO:0000313" key="3">
    <source>
        <dbReference type="Proteomes" id="UP000234275"/>
    </source>
</evidence>
<dbReference type="GeneID" id="36561328"/>
<dbReference type="Proteomes" id="UP000234275">
    <property type="component" value="Unassembled WGS sequence"/>
</dbReference>
<keyword evidence="1" id="KW-0812">Transmembrane</keyword>
<proteinExistence type="predicted"/>
<dbReference type="STRING" id="1392250.A0A2I2FZX6"/>
<sequence length="201" mass="22080">MNANAFVHSFGYTWVTSYNTLKVLGKDGFSDAEAKLWVETKITELNFMSAIGTFIASVIATSLGWPGMDKTHWVVSAFWYNAIVMAVVSAVMAFQQSSGLGCVRAKITSEHRLDEALMRGSVQQKPSRAAVFVLQAPVQILSYSVMIYLAGLVVFLIHPVGSHAFEDKEVKIAIFCGALFPVYVAFYVASSVLLQKIIKKI</sequence>
<keyword evidence="1" id="KW-0472">Membrane</keyword>
<comment type="caution">
    <text evidence="2">The sequence shown here is derived from an EMBL/GenBank/DDBJ whole genome shotgun (WGS) entry which is preliminary data.</text>
</comment>
<dbReference type="VEuPathDB" id="FungiDB:P170DRAFT_479110"/>
<accession>A0A2I2FZX6</accession>
<organism evidence="2 3">
    <name type="scientific">Aspergillus steynii IBT 23096</name>
    <dbReference type="NCBI Taxonomy" id="1392250"/>
    <lineage>
        <taxon>Eukaryota</taxon>
        <taxon>Fungi</taxon>
        <taxon>Dikarya</taxon>
        <taxon>Ascomycota</taxon>
        <taxon>Pezizomycotina</taxon>
        <taxon>Eurotiomycetes</taxon>
        <taxon>Eurotiomycetidae</taxon>
        <taxon>Eurotiales</taxon>
        <taxon>Aspergillaceae</taxon>
        <taxon>Aspergillus</taxon>
        <taxon>Aspergillus subgen. Circumdati</taxon>
    </lineage>
</organism>
<dbReference type="AlphaFoldDB" id="A0A2I2FZX6"/>
<keyword evidence="1" id="KW-1133">Transmembrane helix</keyword>
<dbReference type="OrthoDB" id="4476693at2759"/>
<evidence type="ECO:0000313" key="2">
    <source>
        <dbReference type="EMBL" id="PLB46192.1"/>
    </source>
</evidence>
<gene>
    <name evidence="2" type="ORF">P170DRAFT_479110</name>
</gene>
<evidence type="ECO:0000256" key="1">
    <source>
        <dbReference type="SAM" id="Phobius"/>
    </source>
</evidence>
<keyword evidence="3" id="KW-1185">Reference proteome</keyword>
<feature type="transmembrane region" description="Helical" evidence="1">
    <location>
        <begin position="45"/>
        <end position="65"/>
    </location>
</feature>